<dbReference type="Proteomes" id="UP000011991">
    <property type="component" value="Unassembled WGS sequence"/>
</dbReference>
<dbReference type="AlphaFoldDB" id="M5S5F8"/>
<dbReference type="PATRIC" id="fig|1265738.3.peg.1657"/>
<sequence>MIENAGWCVLWSIQSNKRVIAQPPAIKPPAIKPIAYVCLVHDWVASAIGVQTGAARQGRLAEGEAASRGQPAIEPTFYHPIFM</sequence>
<gene>
    <name evidence="1" type="ORF">RMSM_01666</name>
</gene>
<proteinExistence type="predicted"/>
<organism evidence="1 2">
    <name type="scientific">Rhodopirellula maiorica SM1</name>
    <dbReference type="NCBI Taxonomy" id="1265738"/>
    <lineage>
        <taxon>Bacteria</taxon>
        <taxon>Pseudomonadati</taxon>
        <taxon>Planctomycetota</taxon>
        <taxon>Planctomycetia</taxon>
        <taxon>Pirellulales</taxon>
        <taxon>Pirellulaceae</taxon>
        <taxon>Novipirellula</taxon>
    </lineage>
</organism>
<keyword evidence="2" id="KW-1185">Reference proteome</keyword>
<name>M5S5F8_9BACT</name>
<evidence type="ECO:0000313" key="2">
    <source>
        <dbReference type="Proteomes" id="UP000011991"/>
    </source>
</evidence>
<accession>M5S5F8</accession>
<protein>
    <submittedName>
        <fullName evidence="1">Uncharacterized protein</fullName>
    </submittedName>
</protein>
<evidence type="ECO:0000313" key="1">
    <source>
        <dbReference type="EMBL" id="EMI21424.1"/>
    </source>
</evidence>
<comment type="caution">
    <text evidence="1">The sequence shown here is derived from an EMBL/GenBank/DDBJ whole genome shotgun (WGS) entry which is preliminary data.</text>
</comment>
<dbReference type="RefSeq" id="WP_008693799.1">
    <property type="nucleotide sequence ID" value="NZ_ANOG01000249.1"/>
</dbReference>
<dbReference type="EMBL" id="ANOG01000249">
    <property type="protein sequence ID" value="EMI21424.1"/>
    <property type="molecule type" value="Genomic_DNA"/>
</dbReference>
<reference evidence="1 2" key="1">
    <citation type="journal article" date="2013" name="Mar. Genomics">
        <title>Expression of sulfatases in Rhodopirellula baltica and the diversity of sulfatases in the genus Rhodopirellula.</title>
        <authorList>
            <person name="Wegner C.E."/>
            <person name="Richter-Heitmann T."/>
            <person name="Klindworth A."/>
            <person name="Klockow C."/>
            <person name="Richter M."/>
            <person name="Achstetter T."/>
            <person name="Glockner F.O."/>
            <person name="Harder J."/>
        </authorList>
    </citation>
    <scope>NUCLEOTIDE SEQUENCE [LARGE SCALE GENOMIC DNA]</scope>
    <source>
        <strain evidence="1 2">SM1</strain>
    </source>
</reference>